<reference evidence="1" key="1">
    <citation type="submission" date="2014-11" db="EMBL/GenBank/DDBJ databases">
        <authorList>
            <person name="Amaro Gonzalez C."/>
        </authorList>
    </citation>
    <scope>NUCLEOTIDE SEQUENCE</scope>
</reference>
<dbReference type="EMBL" id="GBXM01080312">
    <property type="protein sequence ID" value="JAH28265.1"/>
    <property type="molecule type" value="Transcribed_RNA"/>
</dbReference>
<name>A0A0E9RIK0_ANGAN</name>
<evidence type="ECO:0000313" key="1">
    <source>
        <dbReference type="EMBL" id="JAH28265.1"/>
    </source>
</evidence>
<proteinExistence type="predicted"/>
<organism evidence="1">
    <name type="scientific">Anguilla anguilla</name>
    <name type="common">European freshwater eel</name>
    <name type="synonym">Muraena anguilla</name>
    <dbReference type="NCBI Taxonomy" id="7936"/>
    <lineage>
        <taxon>Eukaryota</taxon>
        <taxon>Metazoa</taxon>
        <taxon>Chordata</taxon>
        <taxon>Craniata</taxon>
        <taxon>Vertebrata</taxon>
        <taxon>Euteleostomi</taxon>
        <taxon>Actinopterygii</taxon>
        <taxon>Neopterygii</taxon>
        <taxon>Teleostei</taxon>
        <taxon>Anguilliformes</taxon>
        <taxon>Anguillidae</taxon>
        <taxon>Anguilla</taxon>
    </lineage>
</organism>
<sequence>MEYCIFGMHNISKICVFTLIYKHF</sequence>
<accession>A0A0E9RIK0</accession>
<protein>
    <submittedName>
        <fullName evidence="1">Uncharacterized protein</fullName>
    </submittedName>
</protein>
<dbReference type="AlphaFoldDB" id="A0A0E9RIK0"/>
<reference evidence="1" key="2">
    <citation type="journal article" date="2015" name="Fish Shellfish Immunol.">
        <title>Early steps in the European eel (Anguilla anguilla)-Vibrio vulnificus interaction in the gills: Role of the RtxA13 toxin.</title>
        <authorList>
            <person name="Callol A."/>
            <person name="Pajuelo D."/>
            <person name="Ebbesson L."/>
            <person name="Teles M."/>
            <person name="MacKenzie S."/>
            <person name="Amaro C."/>
        </authorList>
    </citation>
    <scope>NUCLEOTIDE SEQUENCE</scope>
</reference>